<dbReference type="EMBL" id="JAERRF010000001">
    <property type="protein sequence ID" value="MBL1095372.1"/>
    <property type="molecule type" value="Genomic_DNA"/>
</dbReference>
<name>A0ABS1N5K6_9ACTN</name>
<dbReference type="Proteomes" id="UP000634229">
    <property type="component" value="Unassembled WGS sequence"/>
</dbReference>
<dbReference type="RefSeq" id="WP_201870649.1">
    <property type="nucleotide sequence ID" value="NZ_JAERRF010000001.1"/>
</dbReference>
<gene>
    <name evidence="1" type="ORF">JK363_01520</name>
</gene>
<comment type="caution">
    <text evidence="1">The sequence shown here is derived from an EMBL/GenBank/DDBJ whole genome shotgun (WGS) entry which is preliminary data.</text>
</comment>
<organism evidence="1 2">
    <name type="scientific">Streptomyces coffeae</name>
    <dbReference type="NCBI Taxonomy" id="621382"/>
    <lineage>
        <taxon>Bacteria</taxon>
        <taxon>Bacillati</taxon>
        <taxon>Actinomycetota</taxon>
        <taxon>Actinomycetes</taxon>
        <taxon>Kitasatosporales</taxon>
        <taxon>Streptomycetaceae</taxon>
        <taxon>Streptomyces</taxon>
    </lineage>
</organism>
<protein>
    <submittedName>
        <fullName evidence="1">Uncharacterized protein</fullName>
    </submittedName>
</protein>
<reference evidence="1 2" key="1">
    <citation type="submission" date="2021-01" db="EMBL/GenBank/DDBJ databases">
        <title>WGS of actinomycetes isolated from Thailand.</title>
        <authorList>
            <person name="Thawai C."/>
        </authorList>
    </citation>
    <scope>NUCLEOTIDE SEQUENCE [LARGE SCALE GENOMIC DNA]</scope>
    <source>
        <strain evidence="1 2">CA1R205</strain>
    </source>
</reference>
<evidence type="ECO:0000313" key="2">
    <source>
        <dbReference type="Proteomes" id="UP000634229"/>
    </source>
</evidence>
<evidence type="ECO:0000313" key="1">
    <source>
        <dbReference type="EMBL" id="MBL1095372.1"/>
    </source>
</evidence>
<sequence length="69" mass="7625">MISHVTLDQKDVSYDHRVGHAAFAVTVHHRDGTTEPSLLTVDPGQVELYALQLERAIAARKAAVETKCR</sequence>
<accession>A0ABS1N5K6</accession>
<keyword evidence="2" id="KW-1185">Reference proteome</keyword>
<proteinExistence type="predicted"/>